<evidence type="ECO:0000256" key="4">
    <source>
        <dbReference type="ARBA" id="ARBA00022692"/>
    </source>
</evidence>
<evidence type="ECO:0000256" key="6">
    <source>
        <dbReference type="ARBA" id="ARBA00023237"/>
    </source>
</evidence>
<keyword evidence="6 7" id="KW-0998">Cell outer membrane</keyword>
<dbReference type="AlphaFoldDB" id="A0A5C4YCQ8"/>
<evidence type="ECO:0000256" key="2">
    <source>
        <dbReference type="ARBA" id="ARBA00022448"/>
    </source>
</evidence>
<dbReference type="RefSeq" id="WP_251831993.1">
    <property type="nucleotide sequence ID" value="NZ_VEVS01000181.1"/>
</dbReference>
<reference evidence="8 9" key="1">
    <citation type="submission" date="2019-06" db="EMBL/GenBank/DDBJ databases">
        <title>Epidemiology of MDR Campylobacter spp.</title>
        <authorList>
            <person name="Addetia A."/>
            <person name="Greninger A."/>
            <person name="Fang F."/>
        </authorList>
    </citation>
    <scope>NUCLEOTIDE SEQUENCE [LARGE SCALE GENOMIC DNA]</scope>
    <source>
        <strain evidence="8 9">HMC314</strain>
    </source>
</reference>
<comment type="similarity">
    <text evidence="7">Belongs to the TonB-dependent receptor family.</text>
</comment>
<dbReference type="SUPFAM" id="SSF56935">
    <property type="entry name" value="Porins"/>
    <property type="match status" value="1"/>
</dbReference>
<evidence type="ECO:0000256" key="7">
    <source>
        <dbReference type="PROSITE-ProRule" id="PRU01360"/>
    </source>
</evidence>
<evidence type="ECO:0000313" key="8">
    <source>
        <dbReference type="EMBL" id="TNO39735.1"/>
    </source>
</evidence>
<evidence type="ECO:0000256" key="5">
    <source>
        <dbReference type="ARBA" id="ARBA00023136"/>
    </source>
</evidence>
<evidence type="ECO:0000256" key="3">
    <source>
        <dbReference type="ARBA" id="ARBA00022452"/>
    </source>
</evidence>
<comment type="caution">
    <text evidence="8">The sequence shown here is derived from an EMBL/GenBank/DDBJ whole genome shotgun (WGS) entry which is preliminary data.</text>
</comment>
<feature type="non-terminal residue" evidence="8">
    <location>
        <position position="1"/>
    </location>
</feature>
<keyword evidence="2 7" id="KW-0813">Transport</keyword>
<keyword evidence="4 7" id="KW-0812">Transmembrane</keyword>
<dbReference type="PROSITE" id="PS52016">
    <property type="entry name" value="TONB_DEPENDENT_REC_3"/>
    <property type="match status" value="1"/>
</dbReference>
<keyword evidence="5 7" id="KW-0472">Membrane</keyword>
<comment type="subcellular location">
    <subcellularLocation>
        <location evidence="1 7">Cell outer membrane</location>
        <topology evidence="1 7">Multi-pass membrane protein</topology>
    </subcellularLocation>
</comment>
<keyword evidence="8" id="KW-0675">Receptor</keyword>
<dbReference type="GO" id="GO:0009279">
    <property type="term" value="C:cell outer membrane"/>
    <property type="evidence" value="ECO:0007669"/>
    <property type="project" value="UniProtKB-SubCell"/>
</dbReference>
<accession>A0A5C4YCQ8</accession>
<protein>
    <submittedName>
        <fullName evidence="8">TonB-dependent receptor</fullName>
    </submittedName>
</protein>
<gene>
    <name evidence="8" type="ORF">FH034_10810</name>
</gene>
<dbReference type="Gene3D" id="2.40.170.20">
    <property type="entry name" value="TonB-dependent receptor, beta-barrel domain"/>
    <property type="match status" value="1"/>
</dbReference>
<dbReference type="Proteomes" id="UP000312397">
    <property type="component" value="Unassembled WGS sequence"/>
</dbReference>
<dbReference type="InterPro" id="IPR039426">
    <property type="entry name" value="TonB-dep_rcpt-like"/>
</dbReference>
<sequence length="46" mass="5613">NYRNLQILAGIRNLFDKQYYTYQDSTNDQYLAGNGRNYYVEFKYAF</sequence>
<evidence type="ECO:0000313" key="9">
    <source>
        <dbReference type="Proteomes" id="UP000312397"/>
    </source>
</evidence>
<evidence type="ECO:0000256" key="1">
    <source>
        <dbReference type="ARBA" id="ARBA00004571"/>
    </source>
</evidence>
<organism evidence="8 9">
    <name type="scientific">Campylobacter jejuni</name>
    <dbReference type="NCBI Taxonomy" id="197"/>
    <lineage>
        <taxon>Bacteria</taxon>
        <taxon>Pseudomonadati</taxon>
        <taxon>Campylobacterota</taxon>
        <taxon>Epsilonproteobacteria</taxon>
        <taxon>Campylobacterales</taxon>
        <taxon>Campylobacteraceae</taxon>
        <taxon>Campylobacter</taxon>
    </lineage>
</organism>
<dbReference type="InterPro" id="IPR036942">
    <property type="entry name" value="Beta-barrel_TonB_sf"/>
</dbReference>
<keyword evidence="3 7" id="KW-1134">Transmembrane beta strand</keyword>
<name>A0A5C4YCQ8_CAMJU</name>
<dbReference type="EMBL" id="VEVS01000181">
    <property type="protein sequence ID" value="TNO39735.1"/>
    <property type="molecule type" value="Genomic_DNA"/>
</dbReference>
<proteinExistence type="inferred from homology"/>